<evidence type="ECO:0000313" key="3">
    <source>
        <dbReference type="EMBL" id="EFJ14360.1"/>
    </source>
</evidence>
<dbReference type="SUPFAM" id="SSF52317">
    <property type="entry name" value="Class I glutamine amidotransferase-like"/>
    <property type="match status" value="1"/>
</dbReference>
<dbReference type="STRING" id="88036.D8SMY5"/>
<dbReference type="Gene3D" id="3.40.50.880">
    <property type="match status" value="1"/>
</dbReference>
<name>D8SMY5_SELML</name>
<protein>
    <recommendedName>
        <fullName evidence="5">Glutamine amidotransferase domain-containing protein</fullName>
    </recommendedName>
</protein>
<evidence type="ECO:0000313" key="4">
    <source>
        <dbReference type="Proteomes" id="UP000001514"/>
    </source>
</evidence>
<proteinExistence type="predicted"/>
<dbReference type="InParanoid" id="D8SMY5"/>
<dbReference type="EMBL" id="GL377628">
    <property type="protein sequence ID" value="EFJ14360.1"/>
    <property type="molecule type" value="Genomic_DNA"/>
</dbReference>
<dbReference type="PANTHER" id="PTHR11315:SF0">
    <property type="entry name" value="FOLATE GAMMA-GLUTAMYL HYDROLASE"/>
    <property type="match status" value="1"/>
</dbReference>
<keyword evidence="4" id="KW-1185">Reference proteome</keyword>
<dbReference type="GO" id="GO:0008242">
    <property type="term" value="F:omega peptidase activity"/>
    <property type="evidence" value="ECO:0007669"/>
    <property type="project" value="InterPro"/>
</dbReference>
<dbReference type="PROSITE" id="PS51275">
    <property type="entry name" value="PEPTIDASE_C26_GGH"/>
    <property type="match status" value="1"/>
</dbReference>
<dbReference type="MEROPS" id="C26.002"/>
<evidence type="ECO:0008006" key="5">
    <source>
        <dbReference type="Google" id="ProtNLM"/>
    </source>
</evidence>
<gene>
    <name evidence="3" type="ORF">SELMODRAFT_120664</name>
</gene>
<dbReference type="OMA" id="IEGPKYP"/>
<feature type="non-terminal residue" evidence="3">
    <location>
        <position position="1"/>
    </location>
</feature>
<dbReference type="PANTHER" id="PTHR11315">
    <property type="entry name" value="PROTEASE FAMILY C26 GAMMA-GLUTAMYL HYDROLASE"/>
    <property type="match status" value="1"/>
</dbReference>
<sequence length="57" mass="6292">YISTIEGPKYPVTGVQWHPEKNAFEWGYEGIAHSPDAVHITQSAASFFVGQFSSPSH</sequence>
<comment type="caution">
    <text evidence="2">Lacks conserved residue(s) required for the propagation of feature annotation.</text>
</comment>
<feature type="active site" description="Proton donor" evidence="1">
    <location>
        <position position="18"/>
    </location>
</feature>
<dbReference type="HOGENOM" id="CLU_3002711_0_0_1"/>
<dbReference type="InterPro" id="IPR015527">
    <property type="entry name" value="Pept_C26_g-glut_hydrolase"/>
</dbReference>
<reference evidence="3 4" key="1">
    <citation type="journal article" date="2011" name="Science">
        <title>The Selaginella genome identifies genetic changes associated with the evolution of vascular plants.</title>
        <authorList>
            <person name="Banks J.A."/>
            <person name="Nishiyama T."/>
            <person name="Hasebe M."/>
            <person name="Bowman J.L."/>
            <person name="Gribskov M."/>
            <person name="dePamphilis C."/>
            <person name="Albert V.A."/>
            <person name="Aono N."/>
            <person name="Aoyama T."/>
            <person name="Ambrose B.A."/>
            <person name="Ashton N.W."/>
            <person name="Axtell M.J."/>
            <person name="Barker E."/>
            <person name="Barker M.S."/>
            <person name="Bennetzen J.L."/>
            <person name="Bonawitz N.D."/>
            <person name="Chapple C."/>
            <person name="Cheng C."/>
            <person name="Correa L.G."/>
            <person name="Dacre M."/>
            <person name="DeBarry J."/>
            <person name="Dreyer I."/>
            <person name="Elias M."/>
            <person name="Engstrom E.M."/>
            <person name="Estelle M."/>
            <person name="Feng L."/>
            <person name="Finet C."/>
            <person name="Floyd S.K."/>
            <person name="Frommer W.B."/>
            <person name="Fujita T."/>
            <person name="Gramzow L."/>
            <person name="Gutensohn M."/>
            <person name="Harholt J."/>
            <person name="Hattori M."/>
            <person name="Heyl A."/>
            <person name="Hirai T."/>
            <person name="Hiwatashi Y."/>
            <person name="Ishikawa M."/>
            <person name="Iwata M."/>
            <person name="Karol K.G."/>
            <person name="Koehler B."/>
            <person name="Kolukisaoglu U."/>
            <person name="Kubo M."/>
            <person name="Kurata T."/>
            <person name="Lalonde S."/>
            <person name="Li K."/>
            <person name="Li Y."/>
            <person name="Litt A."/>
            <person name="Lyons E."/>
            <person name="Manning G."/>
            <person name="Maruyama T."/>
            <person name="Michael T.P."/>
            <person name="Mikami K."/>
            <person name="Miyazaki S."/>
            <person name="Morinaga S."/>
            <person name="Murata T."/>
            <person name="Mueller-Roeber B."/>
            <person name="Nelson D.R."/>
            <person name="Obara M."/>
            <person name="Oguri Y."/>
            <person name="Olmstead R.G."/>
            <person name="Onodera N."/>
            <person name="Petersen B.L."/>
            <person name="Pils B."/>
            <person name="Prigge M."/>
            <person name="Rensing S.A."/>
            <person name="Riano-Pachon D.M."/>
            <person name="Roberts A.W."/>
            <person name="Sato Y."/>
            <person name="Scheller H.V."/>
            <person name="Schulz B."/>
            <person name="Schulz C."/>
            <person name="Shakirov E.V."/>
            <person name="Shibagaki N."/>
            <person name="Shinohara N."/>
            <person name="Shippen D.E."/>
            <person name="Soerensen I."/>
            <person name="Sotooka R."/>
            <person name="Sugimoto N."/>
            <person name="Sugita M."/>
            <person name="Sumikawa N."/>
            <person name="Tanurdzic M."/>
            <person name="Theissen G."/>
            <person name="Ulvskov P."/>
            <person name="Wakazuki S."/>
            <person name="Weng J.K."/>
            <person name="Willats W.W."/>
            <person name="Wipf D."/>
            <person name="Wolf P.G."/>
            <person name="Yang L."/>
            <person name="Zimmer A.D."/>
            <person name="Zhu Q."/>
            <person name="Mitros T."/>
            <person name="Hellsten U."/>
            <person name="Loque D."/>
            <person name="Otillar R."/>
            <person name="Salamov A."/>
            <person name="Schmutz J."/>
            <person name="Shapiro H."/>
            <person name="Lindquist E."/>
            <person name="Lucas S."/>
            <person name="Rokhsar D."/>
            <person name="Grigoriev I.V."/>
        </authorList>
    </citation>
    <scope>NUCLEOTIDE SEQUENCE [LARGE SCALE GENOMIC DNA]</scope>
</reference>
<dbReference type="Gramene" id="EFJ14360">
    <property type="protein sequence ID" value="EFJ14360"/>
    <property type="gene ID" value="SELMODRAFT_120664"/>
</dbReference>
<evidence type="ECO:0000256" key="2">
    <source>
        <dbReference type="PROSITE-ProRule" id="PRU00607"/>
    </source>
</evidence>
<dbReference type="KEGG" id="smo:SELMODRAFT_120664"/>
<evidence type="ECO:0000256" key="1">
    <source>
        <dbReference type="PIRSR" id="PIRSR615527-1"/>
    </source>
</evidence>
<organism evidence="4">
    <name type="scientific">Selaginella moellendorffii</name>
    <name type="common">Spikemoss</name>
    <dbReference type="NCBI Taxonomy" id="88036"/>
    <lineage>
        <taxon>Eukaryota</taxon>
        <taxon>Viridiplantae</taxon>
        <taxon>Streptophyta</taxon>
        <taxon>Embryophyta</taxon>
        <taxon>Tracheophyta</taxon>
        <taxon>Lycopodiopsida</taxon>
        <taxon>Selaginellales</taxon>
        <taxon>Selaginellaceae</taxon>
        <taxon>Selaginella</taxon>
    </lineage>
</organism>
<dbReference type="AlphaFoldDB" id="D8SMY5"/>
<accession>D8SMY5</accession>
<dbReference type="eggNOG" id="KOG1559">
    <property type="taxonomic scope" value="Eukaryota"/>
</dbReference>
<dbReference type="InterPro" id="IPR029062">
    <property type="entry name" value="Class_I_gatase-like"/>
</dbReference>
<dbReference type="Proteomes" id="UP000001514">
    <property type="component" value="Unassembled WGS sequence"/>
</dbReference>